<name>A0A3M7PWS4_BRAPC</name>
<dbReference type="AlphaFoldDB" id="A0A3M7PWS4"/>
<gene>
    <name evidence="1" type="ORF">BpHYR1_018975</name>
</gene>
<organism evidence="1 2">
    <name type="scientific">Brachionus plicatilis</name>
    <name type="common">Marine rotifer</name>
    <name type="synonym">Brachionus muelleri</name>
    <dbReference type="NCBI Taxonomy" id="10195"/>
    <lineage>
        <taxon>Eukaryota</taxon>
        <taxon>Metazoa</taxon>
        <taxon>Spiralia</taxon>
        <taxon>Gnathifera</taxon>
        <taxon>Rotifera</taxon>
        <taxon>Eurotatoria</taxon>
        <taxon>Monogononta</taxon>
        <taxon>Pseudotrocha</taxon>
        <taxon>Ploima</taxon>
        <taxon>Brachionidae</taxon>
        <taxon>Brachionus</taxon>
    </lineage>
</organism>
<dbReference type="EMBL" id="REGN01008530">
    <property type="protein sequence ID" value="RNA03349.1"/>
    <property type="molecule type" value="Genomic_DNA"/>
</dbReference>
<comment type="caution">
    <text evidence="1">The sequence shown here is derived from an EMBL/GenBank/DDBJ whole genome shotgun (WGS) entry which is preliminary data.</text>
</comment>
<keyword evidence="2" id="KW-1185">Reference proteome</keyword>
<dbReference type="Proteomes" id="UP000276133">
    <property type="component" value="Unassembled WGS sequence"/>
</dbReference>
<evidence type="ECO:0000313" key="2">
    <source>
        <dbReference type="Proteomes" id="UP000276133"/>
    </source>
</evidence>
<evidence type="ECO:0000313" key="1">
    <source>
        <dbReference type="EMBL" id="RNA03349.1"/>
    </source>
</evidence>
<protein>
    <submittedName>
        <fullName evidence="1">Uncharacterized protein</fullName>
    </submittedName>
</protein>
<sequence>MDNKPQLIKPSTNDCSFEKKKKRDVKTWVLTFDYGIKKINKIKYKDKENCNAENTSYNQNFNQSWMKYL</sequence>
<accession>A0A3M7PWS4</accession>
<reference evidence="1 2" key="1">
    <citation type="journal article" date="2018" name="Sci. Rep.">
        <title>Genomic signatures of local adaptation to the degree of environmental predictability in rotifers.</title>
        <authorList>
            <person name="Franch-Gras L."/>
            <person name="Hahn C."/>
            <person name="Garcia-Roger E.M."/>
            <person name="Carmona M.J."/>
            <person name="Serra M."/>
            <person name="Gomez A."/>
        </authorList>
    </citation>
    <scope>NUCLEOTIDE SEQUENCE [LARGE SCALE GENOMIC DNA]</scope>
    <source>
        <strain evidence="1">HYR1</strain>
    </source>
</reference>
<proteinExistence type="predicted"/>